<evidence type="ECO:0000313" key="2">
    <source>
        <dbReference type="EMBL" id="AIL25119.1"/>
    </source>
</evidence>
<keyword evidence="1" id="KW-1133">Transmembrane helix</keyword>
<evidence type="ECO:0000256" key="1">
    <source>
        <dbReference type="SAM" id="Phobius"/>
    </source>
</evidence>
<accession>A0A077CZ05</accession>
<name>A0A077CZ05_NPVMB</name>
<sequence length="290" mass="32248">MYAMRSSTVSLYSSCARLICACASYTGLYNKNKNIITHTNSNKYMAVSLSCIVLSTTLNVIGCIAVTIGCMGMINPNAALIIDYENGTGMFNCSGFVFVYGVLLICVGLGIVFLPKLPWHLAMTLLCLIIIVCLCTLSWIVRYGHVAILDVHVREHDVSAPCWGGVYVNDFNNIQIPQTNCFFAGSKMYCVRCRNEYYRDEPTFVRTYRFTIVFVMLALLALNAWSFAVSYKMYIAAVSSSQSISTQNTSARSSLNSSSSHYMVPKNNQPIVSYDLLPPPPPSWIFHDKV</sequence>
<reference evidence="2" key="1">
    <citation type="submission" date="2014-05" db="EMBL/GenBank/DDBJ databases">
        <authorList>
            <person name="Hou D."/>
            <person name="Liu X."/>
            <person name="Yin F."/>
            <person name="Zhu Z."/>
            <person name="Wang J."/>
            <person name="Zhang L."/>
            <person name="Kou Z."/>
            <person name="Deng F."/>
            <person name="Wang H."/>
            <person name="Hu Z."/>
        </authorList>
    </citation>
    <scope>NUCLEOTIDE SEQUENCE</scope>
    <source>
        <strain evidence="2">CTa</strain>
    </source>
</reference>
<feature type="transmembrane region" description="Helical" evidence="1">
    <location>
        <begin position="208"/>
        <end position="231"/>
    </location>
</feature>
<organismHost>
    <name type="scientific">Lepidoptera</name>
    <name type="common">moths &amp; butterflies</name>
    <dbReference type="NCBI Taxonomy" id="7088"/>
</organismHost>
<keyword evidence="1" id="KW-0472">Membrane</keyword>
<dbReference type="InterPro" id="IPR010639">
    <property type="entry name" value="Actin-rearrang-inducing_fac"/>
</dbReference>
<protein>
    <submittedName>
        <fullName evidence="2">Arif</fullName>
    </submittedName>
</protein>
<feature type="transmembrane region" description="Helical" evidence="1">
    <location>
        <begin position="44"/>
        <end position="74"/>
    </location>
</feature>
<dbReference type="EMBL" id="KJ871680">
    <property type="protein sequence ID" value="AIL25119.1"/>
    <property type="molecule type" value="Genomic_DNA"/>
</dbReference>
<feature type="transmembrane region" description="Helical" evidence="1">
    <location>
        <begin position="121"/>
        <end position="141"/>
    </location>
</feature>
<feature type="transmembrane region" description="Helical" evidence="1">
    <location>
        <begin position="94"/>
        <end position="114"/>
    </location>
</feature>
<proteinExistence type="predicted"/>
<keyword evidence="1" id="KW-0812">Transmembrane</keyword>
<organism evidence="2">
    <name type="scientific">Mamestra brassicae nuclear polyhedrosis virus</name>
    <name type="common">MbNPV</name>
    <dbReference type="NCBI Taxonomy" id="78219"/>
    <lineage>
        <taxon>Viruses</taxon>
        <taxon>Viruses incertae sedis</taxon>
        <taxon>Naldaviricetes</taxon>
        <taxon>Lefavirales</taxon>
        <taxon>Baculoviridae</taxon>
        <taxon>Alphabaculovirus</taxon>
        <taxon>Alphabaculovirus mabrassicae</taxon>
    </lineage>
</organism>
<dbReference type="Pfam" id="PF06770">
    <property type="entry name" value="Arif-1"/>
    <property type="match status" value="1"/>
</dbReference>